<evidence type="ECO:0000313" key="1">
    <source>
        <dbReference type="EMBL" id="CAI0556179.1"/>
    </source>
</evidence>
<dbReference type="PANTHER" id="PTHR48010:SF58">
    <property type="entry name" value="RECEPTOR PROTEIN KINASE-LIKE PROTEIN ZAR1"/>
    <property type="match status" value="1"/>
</dbReference>
<dbReference type="EMBL" id="CAMGYJ010000010">
    <property type="protein sequence ID" value="CAI0556179.1"/>
    <property type="molecule type" value="Genomic_DNA"/>
</dbReference>
<evidence type="ECO:0000313" key="2">
    <source>
        <dbReference type="Proteomes" id="UP001154282"/>
    </source>
</evidence>
<dbReference type="InterPro" id="IPR032675">
    <property type="entry name" value="LRR_dom_sf"/>
</dbReference>
<organism evidence="1 2">
    <name type="scientific">Linum tenue</name>
    <dbReference type="NCBI Taxonomy" id="586396"/>
    <lineage>
        <taxon>Eukaryota</taxon>
        <taxon>Viridiplantae</taxon>
        <taxon>Streptophyta</taxon>
        <taxon>Embryophyta</taxon>
        <taxon>Tracheophyta</taxon>
        <taxon>Spermatophyta</taxon>
        <taxon>Magnoliopsida</taxon>
        <taxon>eudicotyledons</taxon>
        <taxon>Gunneridae</taxon>
        <taxon>Pentapetalae</taxon>
        <taxon>rosids</taxon>
        <taxon>fabids</taxon>
        <taxon>Malpighiales</taxon>
        <taxon>Linaceae</taxon>
        <taxon>Linum</taxon>
    </lineage>
</organism>
<dbReference type="AlphaFoldDB" id="A0AAV0RI23"/>
<dbReference type="Proteomes" id="UP001154282">
    <property type="component" value="Unassembled WGS sequence"/>
</dbReference>
<accession>A0AAV0RI23</accession>
<reference evidence="1" key="1">
    <citation type="submission" date="2022-08" db="EMBL/GenBank/DDBJ databases">
        <authorList>
            <person name="Gutierrez-Valencia J."/>
        </authorList>
    </citation>
    <scope>NUCLEOTIDE SEQUENCE</scope>
</reference>
<protein>
    <submittedName>
        <fullName evidence="1">Uncharacterized protein</fullName>
    </submittedName>
</protein>
<name>A0AAV0RI23_9ROSI</name>
<gene>
    <name evidence="1" type="ORF">LITE_LOCUS47870</name>
</gene>
<keyword evidence="2" id="KW-1185">Reference proteome</keyword>
<sequence length="61" mass="6440">MKDLELSRNSIFGGVPSSVSGLQSLDLSRNRLCGRLPATKFPASSFVGNNCLCGSPLLPCK</sequence>
<dbReference type="InterPro" id="IPR001611">
    <property type="entry name" value="Leu-rich_rpt"/>
</dbReference>
<dbReference type="Gene3D" id="3.80.10.10">
    <property type="entry name" value="Ribonuclease Inhibitor"/>
    <property type="match status" value="1"/>
</dbReference>
<comment type="caution">
    <text evidence="1">The sequence shown here is derived from an EMBL/GenBank/DDBJ whole genome shotgun (WGS) entry which is preliminary data.</text>
</comment>
<dbReference type="SUPFAM" id="SSF52058">
    <property type="entry name" value="L domain-like"/>
    <property type="match status" value="1"/>
</dbReference>
<dbReference type="InterPro" id="IPR050994">
    <property type="entry name" value="At_inactive_RLKs"/>
</dbReference>
<dbReference type="PANTHER" id="PTHR48010">
    <property type="entry name" value="OS05G0588300 PROTEIN"/>
    <property type="match status" value="1"/>
</dbReference>
<proteinExistence type="predicted"/>
<dbReference type="Pfam" id="PF00560">
    <property type="entry name" value="LRR_1"/>
    <property type="match status" value="1"/>
</dbReference>